<dbReference type="OrthoDB" id="21120at2759"/>
<dbReference type="PANTHER" id="PTHR22055">
    <property type="entry name" value="28 KDA HEAT- AND ACID-STABLE PHOSPHOPROTEIN PDGF-ASSOCIATED PROTEIN"/>
    <property type="match status" value="1"/>
</dbReference>
<dbReference type="EMBL" id="KQ420813">
    <property type="protein sequence ID" value="KOF79272.1"/>
    <property type="molecule type" value="Genomic_DNA"/>
</dbReference>
<accession>A0A0L8GQW1</accession>
<dbReference type="KEGG" id="obi:106875352"/>
<evidence type="ECO:0000313" key="3">
    <source>
        <dbReference type="EMBL" id="KOF79272.1"/>
    </source>
</evidence>
<name>A0A0L8GQW1_OCTBM</name>
<dbReference type="STRING" id="37653.A0A0L8GQW1"/>
<feature type="compositionally biased region" description="Low complexity" evidence="1">
    <location>
        <begin position="166"/>
        <end position="176"/>
    </location>
</feature>
<dbReference type="OMA" id="DRQMRVQ"/>
<gene>
    <name evidence="3" type="ORF">OCBIM_22029725mg</name>
</gene>
<feature type="region of interest" description="Disordered" evidence="1">
    <location>
        <begin position="1"/>
        <end position="112"/>
    </location>
</feature>
<dbReference type="InterPro" id="IPR039876">
    <property type="entry name" value="HAP28"/>
</dbReference>
<proteinExistence type="predicted"/>
<organism evidence="3">
    <name type="scientific">Octopus bimaculoides</name>
    <name type="common">California two-spotted octopus</name>
    <dbReference type="NCBI Taxonomy" id="37653"/>
    <lineage>
        <taxon>Eukaryota</taxon>
        <taxon>Metazoa</taxon>
        <taxon>Spiralia</taxon>
        <taxon>Lophotrochozoa</taxon>
        <taxon>Mollusca</taxon>
        <taxon>Cephalopoda</taxon>
        <taxon>Coleoidea</taxon>
        <taxon>Octopodiformes</taxon>
        <taxon>Octopoda</taxon>
        <taxon>Incirrata</taxon>
        <taxon>Octopodidae</taxon>
        <taxon>Octopus</taxon>
    </lineage>
</organism>
<feature type="compositionally biased region" description="Basic residues" evidence="1">
    <location>
        <begin position="10"/>
        <end position="19"/>
    </location>
</feature>
<dbReference type="Pfam" id="PF10252">
    <property type="entry name" value="PP28"/>
    <property type="match status" value="1"/>
</dbReference>
<dbReference type="AlphaFoldDB" id="A0A0L8GQW1"/>
<dbReference type="InterPro" id="IPR019380">
    <property type="entry name" value="Casein_kinase_sb_PP28"/>
</dbReference>
<evidence type="ECO:0000259" key="2">
    <source>
        <dbReference type="Pfam" id="PF10252"/>
    </source>
</evidence>
<feature type="region of interest" description="Disordered" evidence="1">
    <location>
        <begin position="148"/>
        <end position="176"/>
    </location>
</feature>
<feature type="compositionally biased region" description="Basic and acidic residues" evidence="1">
    <location>
        <begin position="148"/>
        <end position="165"/>
    </location>
</feature>
<reference evidence="3" key="1">
    <citation type="submission" date="2015-07" db="EMBL/GenBank/DDBJ databases">
        <title>MeaNS - Measles Nucleotide Surveillance Program.</title>
        <authorList>
            <person name="Tran T."/>
            <person name="Druce J."/>
        </authorList>
    </citation>
    <scope>NUCLEOTIDE SEQUENCE</scope>
    <source>
        <strain evidence="3">UCB-OBI-ISO-001</strain>
        <tissue evidence="3">Gonad</tissue>
    </source>
</reference>
<evidence type="ECO:0000256" key="1">
    <source>
        <dbReference type="SAM" id="MobiDB-lite"/>
    </source>
</evidence>
<feature type="domain" description="Casein kinase substrate phosphoprotein PP28" evidence="2">
    <location>
        <begin position="81"/>
        <end position="160"/>
    </location>
</feature>
<sequence>MPRGGSTAGRGKKSHKGQRRMFTNEEELAQQHEEEKKKAWRKQKGLDCEEGNKSGSSSSEESDSGEESKSKGVGHLIDIDNPNRVVSKTKKATTVSVEANPAQGLSRREREEIEKQQARIRYQQLHVMGKTEEARADLARLALIKKQREESAKRREDDKKAKDNAKSTANKLKGKS</sequence>
<protein>
    <recommendedName>
        <fullName evidence="2">Casein kinase substrate phosphoprotein PP28 domain-containing protein</fullName>
    </recommendedName>
</protein>